<feature type="region of interest" description="Disordered" evidence="4">
    <location>
        <begin position="949"/>
        <end position="968"/>
    </location>
</feature>
<evidence type="ECO:0000256" key="4">
    <source>
        <dbReference type="SAM" id="MobiDB-lite"/>
    </source>
</evidence>
<name>D6U386_KTERA</name>
<evidence type="ECO:0000256" key="2">
    <source>
        <dbReference type="ARBA" id="ARBA00023125"/>
    </source>
</evidence>
<dbReference type="Pfam" id="PF13191">
    <property type="entry name" value="AAA_16"/>
    <property type="match status" value="1"/>
</dbReference>
<dbReference type="GO" id="GO:0003677">
    <property type="term" value="F:DNA binding"/>
    <property type="evidence" value="ECO:0007669"/>
    <property type="project" value="UniProtKB-KW"/>
</dbReference>
<dbReference type="InterPro" id="IPR027417">
    <property type="entry name" value="P-loop_NTPase"/>
</dbReference>
<dbReference type="PRINTS" id="PR00038">
    <property type="entry name" value="HTHLUXR"/>
</dbReference>
<dbReference type="InterPro" id="IPR059106">
    <property type="entry name" value="WHD_MalT"/>
</dbReference>
<dbReference type="RefSeq" id="WP_007918253.1">
    <property type="nucleotide sequence ID" value="NZ_ADVG01000004.1"/>
</dbReference>
<dbReference type="PANTHER" id="PTHR44688:SF16">
    <property type="entry name" value="DNA-BINDING TRANSCRIPTIONAL ACTIVATOR DEVR_DOSR"/>
    <property type="match status" value="1"/>
</dbReference>
<evidence type="ECO:0000313" key="7">
    <source>
        <dbReference type="Proteomes" id="UP000004508"/>
    </source>
</evidence>
<keyword evidence="2" id="KW-0238">DNA-binding</keyword>
<keyword evidence="1" id="KW-0805">Transcription regulation</keyword>
<protein>
    <submittedName>
        <fullName evidence="6">ATP-dependent transcriptional regulator, MalT-like, LuxR family</fullName>
    </submittedName>
</protein>
<evidence type="ECO:0000313" key="6">
    <source>
        <dbReference type="EMBL" id="EFH81090.1"/>
    </source>
</evidence>
<dbReference type="SUPFAM" id="SSF48452">
    <property type="entry name" value="TPR-like"/>
    <property type="match status" value="1"/>
</dbReference>
<dbReference type="InterPro" id="IPR041617">
    <property type="entry name" value="TPR_MalT"/>
</dbReference>
<dbReference type="EMBL" id="ADVG01000004">
    <property type="protein sequence ID" value="EFH81090.1"/>
    <property type="molecule type" value="Genomic_DNA"/>
</dbReference>
<dbReference type="Gene3D" id="1.10.10.10">
    <property type="entry name" value="Winged helix-like DNA-binding domain superfamily/Winged helix DNA-binding domain"/>
    <property type="match status" value="1"/>
</dbReference>
<reference evidence="6 7" key="1">
    <citation type="journal article" date="2011" name="Stand. Genomic Sci.">
        <title>Non-contiguous finished genome sequence and contextual data of the filamentous soil bacterium Ktedonobacter racemifer type strain (SOSP1-21).</title>
        <authorList>
            <person name="Chang Y.J."/>
            <person name="Land M."/>
            <person name="Hauser L."/>
            <person name="Chertkov O."/>
            <person name="Del Rio T.G."/>
            <person name="Nolan M."/>
            <person name="Copeland A."/>
            <person name="Tice H."/>
            <person name="Cheng J.F."/>
            <person name="Lucas S."/>
            <person name="Han C."/>
            <person name="Goodwin L."/>
            <person name="Pitluck S."/>
            <person name="Ivanova N."/>
            <person name="Ovchinikova G."/>
            <person name="Pati A."/>
            <person name="Chen A."/>
            <person name="Palaniappan K."/>
            <person name="Mavromatis K."/>
            <person name="Liolios K."/>
            <person name="Brettin T."/>
            <person name="Fiebig A."/>
            <person name="Rohde M."/>
            <person name="Abt B."/>
            <person name="Goker M."/>
            <person name="Detter J.C."/>
            <person name="Woyke T."/>
            <person name="Bristow J."/>
            <person name="Eisen J.A."/>
            <person name="Markowitz V."/>
            <person name="Hugenholtz P."/>
            <person name="Kyrpides N.C."/>
            <person name="Klenk H.P."/>
            <person name="Lapidus A."/>
        </authorList>
    </citation>
    <scope>NUCLEOTIDE SEQUENCE [LARGE SCALE GENOMIC DNA]</scope>
    <source>
        <strain evidence="7">DSM 44963</strain>
    </source>
</reference>
<dbReference type="PROSITE" id="PS00622">
    <property type="entry name" value="HTH_LUXR_1"/>
    <property type="match status" value="1"/>
</dbReference>
<dbReference type="Gene3D" id="1.25.40.10">
    <property type="entry name" value="Tetratricopeptide repeat domain"/>
    <property type="match status" value="1"/>
</dbReference>
<dbReference type="Pfam" id="PF25873">
    <property type="entry name" value="WHD_MalT"/>
    <property type="match status" value="1"/>
</dbReference>
<dbReference type="AlphaFoldDB" id="D6U386"/>
<dbReference type="SMART" id="SM00421">
    <property type="entry name" value="HTH_LUXR"/>
    <property type="match status" value="1"/>
</dbReference>
<dbReference type="InterPro" id="IPR011990">
    <property type="entry name" value="TPR-like_helical_dom_sf"/>
</dbReference>
<dbReference type="InterPro" id="IPR036388">
    <property type="entry name" value="WH-like_DNA-bd_sf"/>
</dbReference>
<organism evidence="6 7">
    <name type="scientific">Ktedonobacter racemifer DSM 44963</name>
    <dbReference type="NCBI Taxonomy" id="485913"/>
    <lineage>
        <taxon>Bacteria</taxon>
        <taxon>Bacillati</taxon>
        <taxon>Chloroflexota</taxon>
        <taxon>Ktedonobacteria</taxon>
        <taxon>Ktedonobacterales</taxon>
        <taxon>Ktedonobacteraceae</taxon>
        <taxon>Ktedonobacter</taxon>
    </lineage>
</organism>
<dbReference type="SUPFAM" id="SSF46894">
    <property type="entry name" value="C-terminal effector domain of the bipartite response regulators"/>
    <property type="match status" value="1"/>
</dbReference>
<dbReference type="InterPro" id="IPR041664">
    <property type="entry name" value="AAA_16"/>
</dbReference>
<keyword evidence="7" id="KW-1185">Reference proteome</keyword>
<dbReference type="SUPFAM" id="SSF52540">
    <property type="entry name" value="P-loop containing nucleoside triphosphate hydrolases"/>
    <property type="match status" value="1"/>
</dbReference>
<dbReference type="Gene3D" id="3.40.50.300">
    <property type="entry name" value="P-loop containing nucleotide triphosphate hydrolases"/>
    <property type="match status" value="1"/>
</dbReference>
<dbReference type="eggNOG" id="COG2909">
    <property type="taxonomic scope" value="Bacteria"/>
</dbReference>
<evidence type="ECO:0000256" key="3">
    <source>
        <dbReference type="ARBA" id="ARBA00023163"/>
    </source>
</evidence>
<keyword evidence="3" id="KW-0804">Transcription</keyword>
<feature type="domain" description="HTH luxR-type" evidence="5">
    <location>
        <begin position="962"/>
        <end position="1027"/>
    </location>
</feature>
<dbReference type="Proteomes" id="UP000004508">
    <property type="component" value="Unassembled WGS sequence"/>
</dbReference>
<gene>
    <name evidence="6" type="ORF">Krac_1768</name>
</gene>
<dbReference type="STRING" id="485913.Krac_1768"/>
<sequence length="1032" mass="115462">MEKASLTIGAVCNGCLVYEQQGQHMIVLVDTPSWYAWLETATTFSFTCEQGTFTAHKARAGNRRGGWYWRAYRRKRGRLSRCYLGVSPNLTFAKLREAARRLAGEAEDTPPLVPVPISPQGRTPAVILQSTIAPPRLPVQHVARPRLLALLEQGLRGPVTLVSAPAGSGKTTLLAEWAATTTGPVAWLSCEEGENDPARFLSSLIAALARVDARLDSAAQTERPWHPSEHEQVQTRLLNDLERLLQHNTVLILDDVHHLTTEASQALLLFLLNHLPSRLHLLIGTRVDPPRLARLRARQQIAELRSQELGFTPAEVEAFAHSMELPLGSEAIRLLEERTEGWIAGIQLLMLVLRGHADGAEVLRATGVTPRFLLDYVCEEILRKLPPDMQRFLLQTSVLERLTGPLCESVTEEPDGQLKLESLLQANLFVSALDATNTWYRYHPLFAETLRTQLQKQEPALVPELYRRASRWYEQHGWAEDACEYAYRASDLSRAARLLAELVPSLVEQGKLVRLGHWLDRLPQEIIAASMPLSLAWIWTQPLRTSQPPDPEKVIEHLTVLLKTHEKDDPEAQADLQRELTLQQATLALARGDIPQALSLAAEMTRSLTGPETAWSRFTLWRQRVLLGAAYRVRGDLLASEQTLRQAFPTSGTSPNFLVLASLDELYEELGRLRELGRLYEDVFRALAWHHHLPPLLLARAHLRYGALLYEWNRLQEAESSAQQLLELASHQDLARFTPVLTVLGLWRQARIAMAQGDSERAWHLLERKEFDVAQLPVSQTRQGLLSLVPAHLALARSQLDPALQWASTCGLRYDDLLTVPLEKNRYLGYTTLARVLIARGCGHPNASSLSQAQILLDRLLEIAVGTDAHGRRIEIQMLRALALHTQGKTRQALTTLGPTLAQAEPEGYLRLFADEGEVMAHLLTRIAPFTTASPDYLQRIQAAIAPAWHTQPDPSTQAGPRSTPYEPLSARERSVLQLMAEGYSNQQIAEHLILSLHTVKLHVKHLLAKLGATNRTQAVARARALHILSPF</sequence>
<dbReference type="GO" id="GO:0006355">
    <property type="term" value="P:regulation of DNA-templated transcription"/>
    <property type="evidence" value="ECO:0007669"/>
    <property type="project" value="InterPro"/>
</dbReference>
<evidence type="ECO:0000256" key="1">
    <source>
        <dbReference type="ARBA" id="ARBA00023015"/>
    </source>
</evidence>
<dbReference type="OrthoDB" id="136270at2"/>
<dbReference type="InParanoid" id="D6U386"/>
<accession>D6U386</accession>
<dbReference type="PROSITE" id="PS50043">
    <property type="entry name" value="HTH_LUXR_2"/>
    <property type="match status" value="1"/>
</dbReference>
<dbReference type="InterPro" id="IPR003593">
    <property type="entry name" value="AAA+_ATPase"/>
</dbReference>
<proteinExistence type="predicted"/>
<dbReference type="SMART" id="SM00382">
    <property type="entry name" value="AAA"/>
    <property type="match status" value="1"/>
</dbReference>
<dbReference type="Pfam" id="PF00196">
    <property type="entry name" value="GerE"/>
    <property type="match status" value="1"/>
</dbReference>
<comment type="caution">
    <text evidence="6">The sequence shown here is derived from an EMBL/GenBank/DDBJ whole genome shotgun (WGS) entry which is preliminary data.</text>
</comment>
<dbReference type="PANTHER" id="PTHR44688">
    <property type="entry name" value="DNA-BINDING TRANSCRIPTIONAL ACTIVATOR DEVR_DOSR"/>
    <property type="match status" value="1"/>
</dbReference>
<evidence type="ECO:0000259" key="5">
    <source>
        <dbReference type="PROSITE" id="PS50043"/>
    </source>
</evidence>
<dbReference type="InterPro" id="IPR000792">
    <property type="entry name" value="Tscrpt_reg_LuxR_C"/>
</dbReference>
<dbReference type="InterPro" id="IPR016032">
    <property type="entry name" value="Sig_transdc_resp-reg_C-effctor"/>
</dbReference>
<dbReference type="CDD" id="cd06170">
    <property type="entry name" value="LuxR_C_like"/>
    <property type="match status" value="1"/>
</dbReference>
<dbReference type="Pfam" id="PF17874">
    <property type="entry name" value="TPR_MalT"/>
    <property type="match status" value="1"/>
</dbReference>